<comment type="similarity">
    <text evidence="3 14">Belongs to the GMC oxidoreductase family.</text>
</comment>
<comment type="catalytic activity">
    <reaction evidence="8">
        <text>pyranose + acceptor = pyranos-2-ulose + reduced acceptor.</text>
        <dbReference type="EC" id="1.1.99.29"/>
    </reaction>
</comment>
<evidence type="ECO:0000256" key="9">
    <source>
        <dbReference type="ARBA" id="ARBA00034010"/>
    </source>
</evidence>
<feature type="binding site" evidence="13">
    <location>
        <begin position="533"/>
        <end position="534"/>
    </location>
    <ligand>
        <name>FAD</name>
        <dbReference type="ChEBI" id="CHEBI:57692"/>
    </ligand>
</feature>
<dbReference type="PROSITE" id="PS00624">
    <property type="entry name" value="GMC_OXRED_2"/>
    <property type="match status" value="1"/>
</dbReference>
<dbReference type="InterPro" id="IPR036188">
    <property type="entry name" value="FAD/NAD-bd_sf"/>
</dbReference>
<evidence type="ECO:0000256" key="13">
    <source>
        <dbReference type="PIRSR" id="PIRSR000137-2"/>
    </source>
</evidence>
<dbReference type="InterPro" id="IPR000172">
    <property type="entry name" value="GMC_OxRdtase_N"/>
</dbReference>
<gene>
    <name evidence="17" type="ORF">FA13DRAFT_1660589</name>
</gene>
<dbReference type="PROSITE" id="PS00623">
    <property type="entry name" value="GMC_OXRED_1"/>
    <property type="match status" value="1"/>
</dbReference>
<dbReference type="AlphaFoldDB" id="A0A4Y7TK51"/>
<dbReference type="Pfam" id="PF05199">
    <property type="entry name" value="GMC_oxred_C"/>
    <property type="match status" value="1"/>
</dbReference>
<keyword evidence="18" id="KW-1185">Reference proteome</keyword>
<evidence type="ECO:0000256" key="12">
    <source>
        <dbReference type="ARBA" id="ARBA00034059"/>
    </source>
</evidence>
<evidence type="ECO:0000256" key="8">
    <source>
        <dbReference type="ARBA" id="ARBA00033986"/>
    </source>
</evidence>
<evidence type="ECO:0000256" key="4">
    <source>
        <dbReference type="ARBA" id="ARBA00011245"/>
    </source>
</evidence>
<dbReference type="Proteomes" id="UP000298030">
    <property type="component" value="Unassembled WGS sequence"/>
</dbReference>
<dbReference type="GO" id="GO:0050660">
    <property type="term" value="F:flavin adenine dinucleotide binding"/>
    <property type="evidence" value="ECO:0007669"/>
    <property type="project" value="InterPro"/>
</dbReference>
<feature type="binding site" evidence="13">
    <location>
        <position position="94"/>
    </location>
    <ligand>
        <name>FAD</name>
        <dbReference type="ChEBI" id="CHEBI:57692"/>
    </ligand>
</feature>
<comment type="catalytic activity">
    <reaction evidence="11">
        <text>a pyranoside + acceptor = a pyranosid-3-ulose + reduced acceptor.</text>
        <dbReference type="EC" id="1.1.99.29"/>
    </reaction>
</comment>
<dbReference type="EMBL" id="QPFP01000009">
    <property type="protein sequence ID" value="TEB34577.1"/>
    <property type="molecule type" value="Genomic_DNA"/>
</dbReference>
<name>A0A4Y7TK51_COPMI</name>
<proteinExistence type="inferred from homology"/>
<organism evidence="17 18">
    <name type="scientific">Coprinellus micaceus</name>
    <name type="common">Glistening ink-cap mushroom</name>
    <name type="synonym">Coprinus micaceus</name>
    <dbReference type="NCBI Taxonomy" id="71717"/>
    <lineage>
        <taxon>Eukaryota</taxon>
        <taxon>Fungi</taxon>
        <taxon>Dikarya</taxon>
        <taxon>Basidiomycota</taxon>
        <taxon>Agaricomycotina</taxon>
        <taxon>Agaricomycetes</taxon>
        <taxon>Agaricomycetidae</taxon>
        <taxon>Agaricales</taxon>
        <taxon>Agaricineae</taxon>
        <taxon>Psathyrellaceae</taxon>
        <taxon>Coprinellus</taxon>
    </lineage>
</organism>
<comment type="function">
    <text evidence="7">Catalyzes the single-oxidation or sequential double oxidation reaction of carbohydrates primarily at carbon-2 and/or carbon-3 with the concomitant reduction of the flavin. The enzyme exhibits a broad sugar substrate specificity, oxidizing different aldopyranoses to the corresponding C-1, C-2, C-3 or C-1,2, C-2,3 and C-3,4 (di)dehydro sugars with substrate-specific regioselectivity. Accepts only a narrow range of electron acceptors such as substituted benzoquinones and complexed metal ions and reacts extremely slowly with O(2) as acceptor. May play a role in the natural recycling of plant matter by oxidizing all major monosaccharides in lignocellulose and by reducing quinone compounds or reactive radical species generated during lignin depolymerization.</text>
</comment>
<evidence type="ECO:0000313" key="17">
    <source>
        <dbReference type="EMBL" id="TEB34577.1"/>
    </source>
</evidence>
<dbReference type="STRING" id="71717.A0A4Y7TK51"/>
<comment type="caution">
    <text evidence="17">The sequence shown here is derived from an EMBL/GenBank/DDBJ whole genome shotgun (WGS) entry which is preliminary data.</text>
</comment>
<feature type="domain" description="Glucose-methanol-choline oxidoreductase N-terminal" evidence="16">
    <location>
        <begin position="273"/>
        <end position="287"/>
    </location>
</feature>
<dbReference type="OrthoDB" id="269227at2759"/>
<comment type="catalytic activity">
    <reaction evidence="12">
        <text>a pyranoside + acceptor = a pyranosid-3,4-diulose + reduced acceptor.</text>
        <dbReference type="EC" id="1.1.99.29"/>
    </reaction>
</comment>
<evidence type="ECO:0000256" key="1">
    <source>
        <dbReference type="ARBA" id="ARBA00001974"/>
    </source>
</evidence>
<dbReference type="InterPro" id="IPR012132">
    <property type="entry name" value="GMC_OxRdtase"/>
</dbReference>
<evidence type="ECO:0000256" key="2">
    <source>
        <dbReference type="ARBA" id="ARBA00004613"/>
    </source>
</evidence>
<comment type="catalytic activity">
    <reaction evidence="9">
        <text>pyranose + acceptor = pyranos-2,3-diulose + reduced acceptor.</text>
        <dbReference type="EC" id="1.1.99.29"/>
    </reaction>
</comment>
<comment type="subunit">
    <text evidence="4">Monomer.</text>
</comment>
<reference evidence="17 18" key="1">
    <citation type="journal article" date="2019" name="Nat. Ecol. Evol.">
        <title>Megaphylogeny resolves global patterns of mushroom evolution.</title>
        <authorList>
            <person name="Varga T."/>
            <person name="Krizsan K."/>
            <person name="Foldi C."/>
            <person name="Dima B."/>
            <person name="Sanchez-Garcia M."/>
            <person name="Sanchez-Ramirez S."/>
            <person name="Szollosi G.J."/>
            <person name="Szarkandi J.G."/>
            <person name="Papp V."/>
            <person name="Albert L."/>
            <person name="Andreopoulos W."/>
            <person name="Angelini C."/>
            <person name="Antonin V."/>
            <person name="Barry K.W."/>
            <person name="Bougher N.L."/>
            <person name="Buchanan P."/>
            <person name="Buyck B."/>
            <person name="Bense V."/>
            <person name="Catcheside P."/>
            <person name="Chovatia M."/>
            <person name="Cooper J."/>
            <person name="Damon W."/>
            <person name="Desjardin D."/>
            <person name="Finy P."/>
            <person name="Geml J."/>
            <person name="Haridas S."/>
            <person name="Hughes K."/>
            <person name="Justo A."/>
            <person name="Karasinski D."/>
            <person name="Kautmanova I."/>
            <person name="Kiss B."/>
            <person name="Kocsube S."/>
            <person name="Kotiranta H."/>
            <person name="LaButti K.M."/>
            <person name="Lechner B.E."/>
            <person name="Liimatainen K."/>
            <person name="Lipzen A."/>
            <person name="Lukacs Z."/>
            <person name="Mihaltcheva S."/>
            <person name="Morgado L.N."/>
            <person name="Niskanen T."/>
            <person name="Noordeloos M.E."/>
            <person name="Ohm R.A."/>
            <person name="Ortiz-Santana B."/>
            <person name="Ovrebo C."/>
            <person name="Racz N."/>
            <person name="Riley R."/>
            <person name="Savchenko A."/>
            <person name="Shiryaev A."/>
            <person name="Soop K."/>
            <person name="Spirin V."/>
            <person name="Szebenyi C."/>
            <person name="Tomsovsky M."/>
            <person name="Tulloss R.E."/>
            <person name="Uehling J."/>
            <person name="Grigoriev I.V."/>
            <person name="Vagvolgyi C."/>
            <person name="Papp T."/>
            <person name="Martin F.M."/>
            <person name="Miettinen O."/>
            <person name="Hibbett D.S."/>
            <person name="Nagy L.G."/>
        </authorList>
    </citation>
    <scope>NUCLEOTIDE SEQUENCE [LARGE SCALE GENOMIC DNA]</scope>
    <source>
        <strain evidence="17 18">FP101781</strain>
    </source>
</reference>
<evidence type="ECO:0000256" key="10">
    <source>
        <dbReference type="ARBA" id="ARBA00034029"/>
    </source>
</evidence>
<dbReference type="InterPro" id="IPR007867">
    <property type="entry name" value="GMC_OxRtase_C"/>
</dbReference>
<evidence type="ECO:0000259" key="16">
    <source>
        <dbReference type="PROSITE" id="PS00624"/>
    </source>
</evidence>
<protein>
    <recommendedName>
        <fullName evidence="5">pyranose dehydrogenase (acceptor)</fullName>
        <ecNumber evidence="5">1.1.99.29</ecNumber>
    </recommendedName>
</protein>
<dbReference type="SUPFAM" id="SSF51905">
    <property type="entry name" value="FAD/NAD(P)-binding domain"/>
    <property type="match status" value="1"/>
</dbReference>
<dbReference type="PANTHER" id="PTHR11552:SF78">
    <property type="entry name" value="GLUCOSE-METHANOL-CHOLINE OXIDOREDUCTASE N-TERMINAL DOMAIN-CONTAINING PROTEIN"/>
    <property type="match status" value="1"/>
</dbReference>
<dbReference type="GO" id="GO:0005576">
    <property type="term" value="C:extracellular region"/>
    <property type="evidence" value="ECO:0007669"/>
    <property type="project" value="UniProtKB-SubCell"/>
</dbReference>
<evidence type="ECO:0000256" key="14">
    <source>
        <dbReference type="RuleBase" id="RU003968"/>
    </source>
</evidence>
<evidence type="ECO:0000256" key="7">
    <source>
        <dbReference type="ARBA" id="ARBA00024699"/>
    </source>
</evidence>
<evidence type="ECO:0000256" key="6">
    <source>
        <dbReference type="ARBA" id="ARBA00022525"/>
    </source>
</evidence>
<comment type="catalytic activity">
    <reaction evidence="10">
        <text>pyranose + acceptor = pyranos-3-ulose + reduced acceptor.</text>
        <dbReference type="EC" id="1.1.99.29"/>
    </reaction>
</comment>
<feature type="domain" description="Glucose-methanol-choline oxidoreductase N-terminal" evidence="15">
    <location>
        <begin position="92"/>
        <end position="115"/>
    </location>
</feature>
<comment type="subcellular location">
    <subcellularLocation>
        <location evidence="2">Secreted</location>
    </subcellularLocation>
</comment>
<sequence>MSSLQENTFDIIFVGGGAAGSVAAGKLAAANPDLRILILEAGPHSLDVERNVQPVRYMINLLNANKEAKNFTLHISQPTEAVANRQIVFPAGRVLGGGSSVNFMVYTRASASDYDGWEKDHGNPGWGSEALIPLLKEIETYCPRTLNSTHGTSGPLKISFADGHTNVAAQFLDVVEEYDQDRRLTEDWNDFKEANAYGIWAKYINNETGRRSDTAHNFLYNQSDSNNIVIRTESRAIRVLFEGTCATGVEYVVVGQEVISKAHAAKLVVLSSGAFASPAILERSGIGSEQVLRKHGIEPLVDLPGVGENFNDHSLIFTYYSLSDEAETIDHILQGSVSELQEHVQQWRETGKGLIAHNGLNAGFKLRPSPEDRKKMGPAFEKRWNGFYALCPDKPVLVGGPVAAWTSANIPRRDGKYMNLLYCSMYPASTGSVHITSALDPYHPLNFYHGYFEDDSDLAVFQWAYKHLREVARRMPFYRGEIQDFHPAFPEGSEAACKAENMPVAPDAPKIAYSAEDDAAIDDYHRRTIKTAWHALGTCAMKPREKNGVVDSRLNVYGTKNLKVADLSICPDNVGANTYNTALAVGSKAAVLIAEDLGLKLKHVVAEQAHL</sequence>
<dbReference type="Gene3D" id="3.50.50.60">
    <property type="entry name" value="FAD/NAD(P)-binding domain"/>
    <property type="match status" value="1"/>
</dbReference>
<keyword evidence="6" id="KW-0964">Secreted</keyword>
<dbReference type="GO" id="GO:0033718">
    <property type="term" value="F:pyranose dehydrogenase (acceptor) activity"/>
    <property type="evidence" value="ECO:0007669"/>
    <property type="project" value="UniProtKB-EC"/>
</dbReference>
<keyword evidence="13 14" id="KW-0274">FAD</keyword>
<evidence type="ECO:0000256" key="3">
    <source>
        <dbReference type="ARBA" id="ARBA00010790"/>
    </source>
</evidence>
<keyword evidence="14" id="KW-0285">Flavoprotein</keyword>
<evidence type="ECO:0000259" key="15">
    <source>
        <dbReference type="PROSITE" id="PS00623"/>
    </source>
</evidence>
<dbReference type="EC" id="1.1.99.29" evidence="5"/>
<evidence type="ECO:0000256" key="5">
    <source>
        <dbReference type="ARBA" id="ARBA00013177"/>
    </source>
</evidence>
<dbReference type="Gene3D" id="3.30.560.10">
    <property type="entry name" value="Glucose Oxidase, domain 3"/>
    <property type="match status" value="1"/>
</dbReference>
<accession>A0A4Y7TK51</accession>
<evidence type="ECO:0000256" key="11">
    <source>
        <dbReference type="ARBA" id="ARBA00034050"/>
    </source>
</evidence>
<feature type="binding site" evidence="13">
    <location>
        <begin position="102"/>
        <end position="105"/>
    </location>
    <ligand>
        <name>FAD</name>
        <dbReference type="ChEBI" id="CHEBI:57692"/>
    </ligand>
</feature>
<dbReference type="PANTHER" id="PTHR11552">
    <property type="entry name" value="GLUCOSE-METHANOL-CHOLINE GMC OXIDOREDUCTASE"/>
    <property type="match status" value="1"/>
</dbReference>
<dbReference type="PIRSF" id="PIRSF000137">
    <property type="entry name" value="Alcohol_oxidase"/>
    <property type="match status" value="1"/>
</dbReference>
<evidence type="ECO:0000313" key="18">
    <source>
        <dbReference type="Proteomes" id="UP000298030"/>
    </source>
</evidence>
<dbReference type="Pfam" id="PF00732">
    <property type="entry name" value="GMC_oxred_N"/>
    <property type="match status" value="1"/>
</dbReference>
<dbReference type="SUPFAM" id="SSF54373">
    <property type="entry name" value="FAD-linked reductases, C-terminal domain"/>
    <property type="match status" value="1"/>
</dbReference>
<comment type="cofactor">
    <cofactor evidence="1 13">
        <name>FAD</name>
        <dbReference type="ChEBI" id="CHEBI:57692"/>
    </cofactor>
</comment>